<proteinExistence type="predicted"/>
<feature type="domain" description="Novel toxin 17" evidence="2">
    <location>
        <begin position="270"/>
        <end position="365"/>
    </location>
</feature>
<name>A0ABT4H8W7_PAEAL</name>
<evidence type="ECO:0000259" key="2">
    <source>
        <dbReference type="Pfam" id="PF15524"/>
    </source>
</evidence>
<dbReference type="Gene3D" id="2.180.10.10">
    <property type="entry name" value="RHS repeat-associated core"/>
    <property type="match status" value="1"/>
</dbReference>
<dbReference type="PANTHER" id="PTHR32305">
    <property type="match status" value="1"/>
</dbReference>
<dbReference type="Pfam" id="PF15524">
    <property type="entry name" value="Ntox17"/>
    <property type="match status" value="1"/>
</dbReference>
<evidence type="ECO:0000313" key="4">
    <source>
        <dbReference type="EMBL" id="MCY9765039.1"/>
    </source>
</evidence>
<dbReference type="EMBL" id="JAMDNP010000153">
    <property type="protein sequence ID" value="MCY9765039.1"/>
    <property type="molecule type" value="Genomic_DNA"/>
</dbReference>
<feature type="domain" description="Teneurin-like YD-shell" evidence="3">
    <location>
        <begin position="18"/>
        <end position="138"/>
    </location>
</feature>
<sequence length="365" mass="39976">RAKIVAEGKVEGNGSITITASYVHDSNGKLLARQVPGQGMQYYVSNGHGDITEIRDAQGNVLNRYTYDIWGNPLVQEERVPNIFRYSGEYWDAATNLQYLRARWYDPSIGRFINEDTYEGDIKNPLSLNLYTYVVNNPLRFMDPSGHAWIDILQGFNEAGSEAVSFGLSALWENGPRVGEEEDYWLGQYLGFSTTSVIAAIGAAVSAGTAAGSSMVCATGAGCVVGGPVAVGAAIVGTYQAGVGTYALSQANKSWDNYQEHSKVSESLRKSIKSKDLPANGPLRFIPDKKKGVITKKGSDGKNYYVDRFGNEWREGPYHGDPSLKFTKEWDVVLSKQGVKVWGKLANIKNGVSYVNIRPDGYLSH</sequence>
<dbReference type="NCBIfam" id="TIGR03696">
    <property type="entry name" value="Rhs_assc_core"/>
    <property type="match status" value="1"/>
</dbReference>
<dbReference type="InterPro" id="IPR029117">
    <property type="entry name" value="Ntox17"/>
</dbReference>
<evidence type="ECO:0000256" key="1">
    <source>
        <dbReference type="ARBA" id="ARBA00022737"/>
    </source>
</evidence>
<dbReference type="Proteomes" id="UP001527181">
    <property type="component" value="Unassembled WGS sequence"/>
</dbReference>
<comment type="caution">
    <text evidence="4">The sequence shown here is derived from an EMBL/GenBank/DDBJ whole genome shotgun (WGS) entry which is preliminary data.</text>
</comment>
<protein>
    <submittedName>
        <fullName evidence="4">Polymorphic toxin type 17 domain-containing protein</fullName>
    </submittedName>
</protein>
<evidence type="ECO:0000313" key="5">
    <source>
        <dbReference type="Proteomes" id="UP001527181"/>
    </source>
</evidence>
<dbReference type="InterPro" id="IPR022385">
    <property type="entry name" value="Rhs_assc_core"/>
</dbReference>
<keyword evidence="1" id="KW-0677">Repeat</keyword>
<accession>A0ABT4H8W7</accession>
<gene>
    <name evidence="4" type="ORF">M5X12_31575</name>
</gene>
<dbReference type="Pfam" id="PF25023">
    <property type="entry name" value="TEN_YD-shell"/>
    <property type="match status" value="1"/>
</dbReference>
<dbReference type="RefSeq" id="WP_268641299.1">
    <property type="nucleotide sequence ID" value="NZ_JAMDNP010000153.1"/>
</dbReference>
<dbReference type="PANTHER" id="PTHR32305:SF15">
    <property type="entry name" value="PROTEIN RHSA-RELATED"/>
    <property type="match status" value="1"/>
</dbReference>
<dbReference type="InterPro" id="IPR050708">
    <property type="entry name" value="T6SS_VgrG/RHS"/>
</dbReference>
<reference evidence="4 5" key="1">
    <citation type="submission" date="2022-05" db="EMBL/GenBank/DDBJ databases">
        <title>Genome Sequencing of Bee-Associated Microbes.</title>
        <authorList>
            <person name="Dunlap C."/>
        </authorList>
    </citation>
    <scope>NUCLEOTIDE SEQUENCE [LARGE SCALE GENOMIC DNA]</scope>
    <source>
        <strain evidence="4 5">NRRL B-04010</strain>
    </source>
</reference>
<evidence type="ECO:0000259" key="3">
    <source>
        <dbReference type="Pfam" id="PF25023"/>
    </source>
</evidence>
<dbReference type="InterPro" id="IPR056823">
    <property type="entry name" value="TEN-like_YD-shell"/>
</dbReference>
<keyword evidence="5" id="KW-1185">Reference proteome</keyword>
<feature type="non-terminal residue" evidence="4">
    <location>
        <position position="1"/>
    </location>
</feature>
<organism evidence="4 5">
    <name type="scientific">Paenibacillus alvei</name>
    <name type="common">Bacillus alvei</name>
    <dbReference type="NCBI Taxonomy" id="44250"/>
    <lineage>
        <taxon>Bacteria</taxon>
        <taxon>Bacillati</taxon>
        <taxon>Bacillota</taxon>
        <taxon>Bacilli</taxon>
        <taxon>Bacillales</taxon>
        <taxon>Paenibacillaceae</taxon>
        <taxon>Paenibacillus</taxon>
    </lineage>
</organism>